<gene>
    <name evidence="3" type="ORF">C8N28_0713</name>
</gene>
<dbReference type="SUPFAM" id="SSF55545">
    <property type="entry name" value="beta-N-acetylhexosaminidase-like domain"/>
    <property type="match status" value="1"/>
</dbReference>
<dbReference type="PANTHER" id="PTHR37842:SF2">
    <property type="entry name" value="GYLCOSYL HYDROLASE 115 C-TERMINAL DOMAIN-CONTAINING PROTEIN"/>
    <property type="match status" value="1"/>
</dbReference>
<dbReference type="EMBL" id="SMGO01000001">
    <property type="protein sequence ID" value="TCK85407.1"/>
    <property type="molecule type" value="Genomic_DNA"/>
</dbReference>
<evidence type="ECO:0000256" key="1">
    <source>
        <dbReference type="ARBA" id="ARBA00022801"/>
    </source>
</evidence>
<dbReference type="InterPro" id="IPR029018">
    <property type="entry name" value="Hex-like_dom2"/>
</dbReference>
<dbReference type="Gene3D" id="2.60.120.1620">
    <property type="match status" value="1"/>
</dbReference>
<dbReference type="Gene3D" id="1.20.58.2150">
    <property type="match status" value="1"/>
</dbReference>
<protein>
    <submittedName>
        <fullName evidence="3">Glycosyl hydrolase family 115 (Putative glucuronidase)</fullName>
    </submittedName>
</protein>
<name>A0A4R1M218_9SPHI</name>
<proteinExistence type="predicted"/>
<dbReference type="InterPro" id="IPR041437">
    <property type="entry name" value="GH115_C"/>
</dbReference>
<dbReference type="Proteomes" id="UP000294616">
    <property type="component" value="Unassembled WGS sequence"/>
</dbReference>
<dbReference type="Gene3D" id="3.30.379.10">
    <property type="entry name" value="Chitobiase/beta-hexosaminidase domain 2-like"/>
    <property type="match status" value="1"/>
</dbReference>
<comment type="caution">
    <text evidence="3">The sequence shown here is derived from an EMBL/GenBank/DDBJ whole genome shotgun (WGS) entry which is preliminary data.</text>
</comment>
<evidence type="ECO:0000313" key="4">
    <source>
        <dbReference type="Proteomes" id="UP000294616"/>
    </source>
</evidence>
<dbReference type="AlphaFoldDB" id="A0A4R1M218"/>
<dbReference type="InterPro" id="IPR031924">
    <property type="entry name" value="GH115"/>
</dbReference>
<accession>A0A4R1M218</accession>
<dbReference type="Pfam" id="PF15979">
    <property type="entry name" value="Glyco_hydro_115"/>
    <property type="match status" value="1"/>
</dbReference>
<feature type="domain" description="Gylcosyl hydrolase 115 C-terminal" evidence="2">
    <location>
        <begin position="775"/>
        <end position="944"/>
    </location>
</feature>
<dbReference type="PANTHER" id="PTHR37842">
    <property type="match status" value="1"/>
</dbReference>
<dbReference type="Pfam" id="PF17829">
    <property type="entry name" value="GH115_C"/>
    <property type="match status" value="1"/>
</dbReference>
<dbReference type="GO" id="GO:0005975">
    <property type="term" value="P:carbohydrate metabolic process"/>
    <property type="evidence" value="ECO:0007669"/>
    <property type="project" value="UniProtKB-ARBA"/>
</dbReference>
<evidence type="ECO:0000259" key="2">
    <source>
        <dbReference type="Pfam" id="PF17829"/>
    </source>
</evidence>
<keyword evidence="4" id="KW-1185">Reference proteome</keyword>
<keyword evidence="1 3" id="KW-0378">Hydrolase</keyword>
<organism evidence="3 4">
    <name type="scientific">Albibacterium bauzanense</name>
    <dbReference type="NCBI Taxonomy" id="653929"/>
    <lineage>
        <taxon>Bacteria</taxon>
        <taxon>Pseudomonadati</taxon>
        <taxon>Bacteroidota</taxon>
        <taxon>Sphingobacteriia</taxon>
        <taxon>Sphingobacteriales</taxon>
        <taxon>Sphingobacteriaceae</taxon>
        <taxon>Albibacterium</taxon>
    </lineage>
</organism>
<sequence length="950" mass="108186">MKNLLFICLLIIGNTFNLKAGSDPFISDYYSKGSFAIAQKGKVSPIIVSDNDYKGVLRAAIDLQTDIEKVTGIKPGLNTNNASYAIIIGTIGHSDVIDQLIRDNKIDVTGIAGRWESTLIEVVKNPLPNVDSALVIAGSDKRGSIYGIYEVSYQIGVSPWYYWADVPVKKQDNIYALAGRHLINSPAVKYRGIFLNDEAPALTGWAKKEFGGFNHQFYEKVFELILRLKGNYLWPAMWGSAFNDDDKLNPVKAEEYGIVIGTSHHEPLTRAHDEWRRYGSDEWDYSKNSEKLKEFWESGLKRTIGNEQVITVGMRGDGDEPMTQGTATALLEKIVSDQREIIEKVSGKPANETPQVWALYKEVQDYYEKGMRVPDDVTLLLCDDNWGNIRMLPKLSEAPRKGGYGIYYHFDYVGGPRNYKWINTNPIQKVWEQMNLAYRYDANQLWIVNVGDLKPMEFPIEFFLDYAWDPDALPYERLMEYTIKWANKQFGKEYASQIGYLINEYTKYNGRIKPELLNENTYSLVNYNEFGRVVNDYNLLVDQANFIYNKIPEDQKDAFYQLVLHPILASANLNELYYTVAKNHLYAKQRRNSTNELSQKTTELFEKDSIISHYYNKVLANGKWDHMMDQTHIGYTYWQQPPVNVIPKTEKIEVTNKGEMGVAIEGSETSWTGRTEINEAFPTFYSVKNKNHYIELFNKGVQPITYTIQGPDYINISHPKGQITEEQRVQLSINWTKAPKGTNLSKLTIKGSDNSVVVLTIHTDNTDGNSHQINTFIEQNGYVSMESVNYSKAVNSRPIFWKTLTDYGKTLGGMTTFPVTTSPQELTKDSPHLEYAIYLNKSGNFTLHSYISPTIDFTNSDGLKFAVSIDDEEPVIVNISEDYQDNKAWGKSVADNIKIFKTKLHFNKPGKHTIKYRMVDAGVVLQKLVLDTGGLKSSFLGPEETFVSIP</sequence>
<dbReference type="InterPro" id="IPR042301">
    <property type="entry name" value="GH115_sf"/>
</dbReference>
<dbReference type="OrthoDB" id="8727830at2"/>
<reference evidence="3 4" key="1">
    <citation type="submission" date="2019-03" db="EMBL/GenBank/DDBJ databases">
        <title>Genomic Encyclopedia of Archaeal and Bacterial Type Strains, Phase II (KMG-II): from individual species to whole genera.</title>
        <authorList>
            <person name="Goeker M."/>
        </authorList>
    </citation>
    <scope>NUCLEOTIDE SEQUENCE [LARGE SCALE GENOMIC DNA]</scope>
    <source>
        <strain evidence="3 4">DSM 22554</strain>
    </source>
</reference>
<dbReference type="GO" id="GO:0016787">
    <property type="term" value="F:hydrolase activity"/>
    <property type="evidence" value="ECO:0007669"/>
    <property type="project" value="UniProtKB-KW"/>
</dbReference>
<dbReference type="RefSeq" id="WP_132221584.1">
    <property type="nucleotide sequence ID" value="NZ_SMGO01000001.1"/>
</dbReference>
<dbReference type="Gene3D" id="3.20.20.520">
    <property type="entry name" value="Glycosyl hydrolase family 115"/>
    <property type="match status" value="1"/>
</dbReference>
<evidence type="ECO:0000313" key="3">
    <source>
        <dbReference type="EMBL" id="TCK85407.1"/>
    </source>
</evidence>